<sequence>MSGNNIKVVCRFRPMNRMEIEARSEECIDYDESQTTVSMKNAASLAGPEKDGFTFDKVFDSNTRQEDIFDFGVKTIVEDVMTGFNGTLFCYGQTGSGKTYTMMGADIENPELKGLIPRIVEQIFASILSADVSIEYTVKVSYMEIYMERIKDLLAPQNDNLSIHEDKARGVYVKGLTDVYVGSEAEVYKVMKAGGASRAVSSTNMNAESSRSHSIFVIGIHQRNTETGSQKSGSLYLVDLAGSEKVGKTGATGQTLEEAKKINKSLSALGMVINALTDGKSSHIPYRDSKLTRILQESLGGNSRTTLIINCSPATYNEAETLSTLRFGMRAKSIKNKARVNVEMSPAELKALLKKTVAELAAVREHNASLEEEVKLWRAGGKVDKDAWTPSLSEVGKSSATAAARKLTSPVPSATGTPGRMGTPAGLSPAFADSRPETPSAYSSVMDKDEREDFLKRENELSDQLAEKESALAAQEKLIADLREELAFLKEQEAAMSKENKSMSSELNELRITAARLESEGKDATITLDTYKDKIAELQRDIDEQRAKIEDLKKTQSREKEEEKEKRKQEMLSEMMSKIDMGGAVLDSAGEKLRQVLKGLESAQENGTQAELNEQTRELIRAHLAENQELVRDLQERLRMSKEESEAQAKRRAEVEKVLSKRDAAYEELLDKTASSQSVAITDIKEQFEVRYQAMQEMLQAEIRTVTEQAESRAAEIKRLQSTIESYKLSNEELNRALTAASAGTDNETFANAAKELERSRKMHEIQFAEYEIIKKSLMKDLQNRCEKVVELEMQLDEVKEQYKIIARSANSRAQQRKLEFLEHNLESLNSVQKQLVEQNSHLKREIATAERKVHTRNDRIAQLETLLTAADEKLRSRNQRYEAQMAVLSERLAEAQAKQQNAYNHGRIAKPLRGGGGTAGAAGEAVPPKYQQLPGGNTVSRLQQEEAGGAKRQSWFFANQR</sequence>
<dbReference type="InterPro" id="IPR036961">
    <property type="entry name" value="Kinesin_motor_dom_sf"/>
</dbReference>
<evidence type="ECO:0000256" key="12">
    <source>
        <dbReference type="SAM" id="MobiDB-lite"/>
    </source>
</evidence>
<dbReference type="GO" id="GO:0007018">
    <property type="term" value="P:microtubule-based movement"/>
    <property type="evidence" value="ECO:0007669"/>
    <property type="project" value="InterPro"/>
</dbReference>
<evidence type="ECO:0000256" key="5">
    <source>
        <dbReference type="ARBA" id="ARBA00022840"/>
    </source>
</evidence>
<evidence type="ECO:0000256" key="3">
    <source>
        <dbReference type="ARBA" id="ARBA00022701"/>
    </source>
</evidence>
<dbReference type="GO" id="GO:0003777">
    <property type="term" value="F:microtubule motor activity"/>
    <property type="evidence" value="ECO:0007669"/>
    <property type="project" value="InterPro"/>
</dbReference>
<dbReference type="Pfam" id="PF00225">
    <property type="entry name" value="Kinesin"/>
    <property type="match status" value="1"/>
</dbReference>
<evidence type="ECO:0000256" key="8">
    <source>
        <dbReference type="ARBA" id="ARBA00023212"/>
    </source>
</evidence>
<dbReference type="Proteomes" id="UP001182556">
    <property type="component" value="Unassembled WGS sequence"/>
</dbReference>
<feature type="region of interest" description="Disordered" evidence="12">
    <location>
        <begin position="915"/>
        <end position="962"/>
    </location>
</feature>
<evidence type="ECO:0000313" key="14">
    <source>
        <dbReference type="EMBL" id="KAK1924656.1"/>
    </source>
</evidence>
<keyword evidence="5 9" id="KW-0067">ATP-binding</keyword>
<dbReference type="InterPro" id="IPR027640">
    <property type="entry name" value="Kinesin-like_fam"/>
</dbReference>
<keyword evidence="3 10" id="KW-0493">Microtubule</keyword>
<evidence type="ECO:0000256" key="6">
    <source>
        <dbReference type="ARBA" id="ARBA00023054"/>
    </source>
</evidence>
<accession>A0AAD9FR45</accession>
<dbReference type="FunFam" id="3.40.850.10:FF:000031">
    <property type="entry name" value="Kinesin-like protein"/>
    <property type="match status" value="1"/>
</dbReference>
<evidence type="ECO:0000256" key="7">
    <source>
        <dbReference type="ARBA" id="ARBA00023175"/>
    </source>
</evidence>
<comment type="caution">
    <text evidence="14">The sequence shown here is derived from an EMBL/GenBank/DDBJ whole genome shotgun (WGS) entry which is preliminary data.</text>
</comment>
<dbReference type="PROSITE" id="PS00411">
    <property type="entry name" value="KINESIN_MOTOR_1"/>
    <property type="match status" value="1"/>
</dbReference>
<comment type="similarity">
    <text evidence="9 10">Belongs to the TRAFAC class myosin-kinesin ATPase superfamily. Kinesin family.</text>
</comment>
<evidence type="ECO:0000313" key="15">
    <source>
        <dbReference type="Proteomes" id="UP001182556"/>
    </source>
</evidence>
<dbReference type="InterPro" id="IPR027417">
    <property type="entry name" value="P-loop_NTPase"/>
</dbReference>
<proteinExistence type="inferred from homology"/>
<dbReference type="SUPFAM" id="SSF52540">
    <property type="entry name" value="P-loop containing nucleoside triphosphate hydrolases"/>
    <property type="match status" value="1"/>
</dbReference>
<keyword evidence="4 9" id="KW-0547">Nucleotide-binding</keyword>
<evidence type="ECO:0000259" key="13">
    <source>
        <dbReference type="PROSITE" id="PS50067"/>
    </source>
</evidence>
<dbReference type="GO" id="GO:0008017">
    <property type="term" value="F:microtubule binding"/>
    <property type="evidence" value="ECO:0007669"/>
    <property type="project" value="InterPro"/>
</dbReference>
<feature type="region of interest" description="Disordered" evidence="12">
    <location>
        <begin position="398"/>
        <end position="449"/>
    </location>
</feature>
<keyword evidence="7 9" id="KW-0505">Motor protein</keyword>
<evidence type="ECO:0000256" key="2">
    <source>
        <dbReference type="ARBA" id="ARBA00022490"/>
    </source>
</evidence>
<feature type="region of interest" description="Disordered" evidence="12">
    <location>
        <begin position="549"/>
        <end position="570"/>
    </location>
</feature>
<dbReference type="PANTHER" id="PTHR47968:SF75">
    <property type="entry name" value="CENTROMERE-ASSOCIATED PROTEIN E"/>
    <property type="match status" value="1"/>
</dbReference>
<evidence type="ECO:0000256" key="9">
    <source>
        <dbReference type="PROSITE-ProRule" id="PRU00283"/>
    </source>
</evidence>
<dbReference type="PRINTS" id="PR00380">
    <property type="entry name" value="KINESINHEAVY"/>
</dbReference>
<organism evidence="14 15">
    <name type="scientific">Papiliotrema laurentii</name>
    <name type="common">Cryptococcus laurentii</name>
    <dbReference type="NCBI Taxonomy" id="5418"/>
    <lineage>
        <taxon>Eukaryota</taxon>
        <taxon>Fungi</taxon>
        <taxon>Dikarya</taxon>
        <taxon>Basidiomycota</taxon>
        <taxon>Agaricomycotina</taxon>
        <taxon>Tremellomycetes</taxon>
        <taxon>Tremellales</taxon>
        <taxon>Rhynchogastremaceae</taxon>
        <taxon>Papiliotrema</taxon>
    </lineage>
</organism>
<dbReference type="InterPro" id="IPR059182">
    <property type="entry name" value="Khc_C"/>
</dbReference>
<dbReference type="PROSITE" id="PS50067">
    <property type="entry name" value="KINESIN_MOTOR_2"/>
    <property type="match status" value="1"/>
</dbReference>
<dbReference type="PANTHER" id="PTHR47968">
    <property type="entry name" value="CENTROMERE PROTEIN E"/>
    <property type="match status" value="1"/>
</dbReference>
<dbReference type="GO" id="GO:0005524">
    <property type="term" value="F:ATP binding"/>
    <property type="evidence" value="ECO:0007669"/>
    <property type="project" value="UniProtKB-UniRule"/>
</dbReference>
<keyword evidence="6 11" id="KW-0175">Coiled coil</keyword>
<protein>
    <recommendedName>
        <fullName evidence="10">Kinesin-like protein</fullName>
    </recommendedName>
</protein>
<dbReference type="Gene3D" id="3.40.850.10">
    <property type="entry name" value="Kinesin motor domain"/>
    <property type="match status" value="1"/>
</dbReference>
<keyword evidence="8" id="KW-0206">Cytoskeleton</keyword>
<reference evidence="14" key="1">
    <citation type="submission" date="2023-02" db="EMBL/GenBank/DDBJ databases">
        <title>Identification and recombinant expression of a fungal hydrolase from Papiliotrema laurentii that hydrolyzes apple cutin and clears colloidal polyester polyurethane.</title>
        <authorList>
            <consortium name="DOE Joint Genome Institute"/>
            <person name="Roman V.A."/>
            <person name="Bojanowski C."/>
            <person name="Crable B.R."/>
            <person name="Wagner D.N."/>
            <person name="Hung C.S."/>
            <person name="Nadeau L.J."/>
            <person name="Schratz L."/>
            <person name="Haridas S."/>
            <person name="Pangilinan J."/>
            <person name="Lipzen A."/>
            <person name="Na H."/>
            <person name="Yan M."/>
            <person name="Ng V."/>
            <person name="Grigoriev I.V."/>
            <person name="Spatafora J.W."/>
            <person name="Barlow D."/>
            <person name="Biffinger J."/>
            <person name="Kelley-Loughnane N."/>
            <person name="Varaljay V.A."/>
            <person name="Crookes-Goodson W.J."/>
        </authorList>
    </citation>
    <scope>NUCLEOTIDE SEQUENCE</scope>
    <source>
        <strain evidence="14">5307AH</strain>
    </source>
</reference>
<dbReference type="GO" id="GO:0005874">
    <property type="term" value="C:microtubule"/>
    <property type="evidence" value="ECO:0007669"/>
    <property type="project" value="UniProtKB-KW"/>
</dbReference>
<dbReference type="SMART" id="SM00129">
    <property type="entry name" value="KISc"/>
    <property type="match status" value="1"/>
</dbReference>
<feature type="binding site" evidence="9">
    <location>
        <begin position="92"/>
        <end position="99"/>
    </location>
    <ligand>
        <name>ATP</name>
        <dbReference type="ChEBI" id="CHEBI:30616"/>
    </ligand>
</feature>
<keyword evidence="15" id="KW-1185">Reference proteome</keyword>
<dbReference type="CDD" id="cd23649">
    <property type="entry name" value="Khc_CBD_cc"/>
    <property type="match status" value="1"/>
</dbReference>
<dbReference type="InterPro" id="IPR001752">
    <property type="entry name" value="Kinesin_motor_dom"/>
</dbReference>
<dbReference type="EMBL" id="JAODAN010000004">
    <property type="protein sequence ID" value="KAK1924656.1"/>
    <property type="molecule type" value="Genomic_DNA"/>
</dbReference>
<dbReference type="AlphaFoldDB" id="A0AAD9FR45"/>
<evidence type="ECO:0000256" key="1">
    <source>
        <dbReference type="ARBA" id="ARBA00004245"/>
    </source>
</evidence>
<gene>
    <name evidence="14" type="ORF">DB88DRAFT_227968</name>
</gene>
<evidence type="ECO:0000256" key="4">
    <source>
        <dbReference type="ARBA" id="ARBA00022741"/>
    </source>
</evidence>
<dbReference type="CDD" id="cd01369">
    <property type="entry name" value="KISc_KHC_KIF5"/>
    <property type="match status" value="1"/>
</dbReference>
<name>A0AAD9FR45_PAPLA</name>
<feature type="domain" description="Kinesin motor" evidence="13">
    <location>
        <begin position="5"/>
        <end position="334"/>
    </location>
</feature>
<comment type="subcellular location">
    <subcellularLocation>
        <location evidence="1">Cytoplasm</location>
        <location evidence="1">Cytoskeleton</location>
    </subcellularLocation>
</comment>
<keyword evidence="2" id="KW-0963">Cytoplasm</keyword>
<feature type="coiled-coil region" evidence="11">
    <location>
        <begin position="782"/>
        <end position="899"/>
    </location>
</feature>
<evidence type="ECO:0000256" key="11">
    <source>
        <dbReference type="SAM" id="Coils"/>
    </source>
</evidence>
<evidence type="ECO:0000256" key="10">
    <source>
        <dbReference type="RuleBase" id="RU000394"/>
    </source>
</evidence>
<dbReference type="InterPro" id="IPR019821">
    <property type="entry name" value="Kinesin_motor_CS"/>
</dbReference>